<dbReference type="AlphaFoldDB" id="A0A7Y9J8G4"/>
<dbReference type="Proteomes" id="UP000535890">
    <property type="component" value="Unassembled WGS sequence"/>
</dbReference>
<comment type="caution">
    <text evidence="1">The sequence shown here is derived from an EMBL/GenBank/DDBJ whole genome shotgun (WGS) entry which is preliminary data.</text>
</comment>
<dbReference type="SUPFAM" id="SSF56059">
    <property type="entry name" value="Glutathione synthetase ATP-binding domain-like"/>
    <property type="match status" value="1"/>
</dbReference>
<name>A0A7Y9J8G4_9PSEU</name>
<organism evidence="1 2">
    <name type="scientific">Actinomycetospora corticicola</name>
    <dbReference type="NCBI Taxonomy" id="663602"/>
    <lineage>
        <taxon>Bacteria</taxon>
        <taxon>Bacillati</taxon>
        <taxon>Actinomycetota</taxon>
        <taxon>Actinomycetes</taxon>
        <taxon>Pseudonocardiales</taxon>
        <taxon>Pseudonocardiaceae</taxon>
        <taxon>Actinomycetospora</taxon>
    </lineage>
</organism>
<keyword evidence="1" id="KW-0436">Ligase</keyword>
<sequence>MGPTVIVASTRVRSERIDAENQPLVAALAERGADARVEPWDAPEDVAGWSDADLVVVRTTWDYTARRDDFLAWARTVAARTALQNPLEVLEWNSHKRYLVELSAAGVPVVPTRLVPAGSTPEPLGPSRVVVKPAVSAGGRETFLGTGPELDGTLAGLAAVADALVQPAVESIGTEGEVSLIRLGDRWSHAVRKYPAQDGFLVHERHGGRLEDHEPTPRELAVAERALAHAPAPVHAARVDLVRIDGEPVVMELELIEPELFLRRAPGAAGLLADALLATR</sequence>
<dbReference type="InterPro" id="IPR053191">
    <property type="entry name" value="DcsG_Biosynth_Enzyme"/>
</dbReference>
<evidence type="ECO:0000313" key="1">
    <source>
        <dbReference type="EMBL" id="NYD39532.1"/>
    </source>
</evidence>
<dbReference type="PANTHER" id="PTHR39217">
    <property type="match status" value="1"/>
</dbReference>
<proteinExistence type="predicted"/>
<accession>A0A7Y9J8G4</accession>
<dbReference type="RefSeq" id="WP_179796837.1">
    <property type="nucleotide sequence ID" value="NZ_BAABHP010000023.1"/>
</dbReference>
<dbReference type="EMBL" id="JACCBN010000001">
    <property type="protein sequence ID" value="NYD39532.1"/>
    <property type="molecule type" value="Genomic_DNA"/>
</dbReference>
<protein>
    <submittedName>
        <fullName evidence="1">Glutathione synthase/RimK-type ligase-like ATP-grasp enzyme</fullName>
    </submittedName>
</protein>
<reference evidence="1 2" key="1">
    <citation type="submission" date="2020-07" db="EMBL/GenBank/DDBJ databases">
        <title>Sequencing the genomes of 1000 actinobacteria strains.</title>
        <authorList>
            <person name="Klenk H.-P."/>
        </authorList>
    </citation>
    <scope>NUCLEOTIDE SEQUENCE [LARGE SCALE GENOMIC DNA]</scope>
    <source>
        <strain evidence="1 2">DSM 45772</strain>
    </source>
</reference>
<dbReference type="PANTHER" id="PTHR39217:SF1">
    <property type="entry name" value="GLUTATHIONE SYNTHETASE"/>
    <property type="match status" value="1"/>
</dbReference>
<keyword evidence="2" id="KW-1185">Reference proteome</keyword>
<dbReference type="GO" id="GO:0016874">
    <property type="term" value="F:ligase activity"/>
    <property type="evidence" value="ECO:0007669"/>
    <property type="project" value="UniProtKB-KW"/>
</dbReference>
<evidence type="ECO:0000313" key="2">
    <source>
        <dbReference type="Proteomes" id="UP000535890"/>
    </source>
</evidence>
<gene>
    <name evidence="1" type="ORF">BJ983_005634</name>
</gene>